<dbReference type="InterPro" id="IPR003607">
    <property type="entry name" value="HD/PDEase_dom"/>
</dbReference>
<dbReference type="OrthoDB" id="9805698at2"/>
<dbReference type="InterPro" id="IPR050124">
    <property type="entry name" value="tRNA_CCA-adding_enzyme"/>
</dbReference>
<dbReference type="GO" id="GO:0000166">
    <property type="term" value="F:nucleotide binding"/>
    <property type="evidence" value="ECO:0007669"/>
    <property type="project" value="UniProtKB-KW"/>
</dbReference>
<dbReference type="AlphaFoldDB" id="A0A1G9ZAS9"/>
<dbReference type="RefSeq" id="WP_092639584.1">
    <property type="nucleotide sequence ID" value="NZ_FNID01000013.1"/>
</dbReference>
<dbReference type="NCBIfam" id="TIGR00277">
    <property type="entry name" value="HDIG"/>
    <property type="match status" value="1"/>
</dbReference>
<protein>
    <submittedName>
        <fullName evidence="3">HDIG domain-containing protein</fullName>
    </submittedName>
</protein>
<evidence type="ECO:0000313" key="4">
    <source>
        <dbReference type="Proteomes" id="UP000199182"/>
    </source>
</evidence>
<dbReference type="EMBL" id="FNID01000013">
    <property type="protein sequence ID" value="SDN18520.1"/>
    <property type="molecule type" value="Genomic_DNA"/>
</dbReference>
<dbReference type="SUPFAM" id="SSF109604">
    <property type="entry name" value="HD-domain/PDEase-like"/>
    <property type="match status" value="1"/>
</dbReference>
<organism evidence="3 4">
    <name type="scientific">Acetanaerobacterium elongatum</name>
    <dbReference type="NCBI Taxonomy" id="258515"/>
    <lineage>
        <taxon>Bacteria</taxon>
        <taxon>Bacillati</taxon>
        <taxon>Bacillota</taxon>
        <taxon>Clostridia</taxon>
        <taxon>Eubacteriales</taxon>
        <taxon>Oscillospiraceae</taxon>
        <taxon>Acetanaerobacterium</taxon>
    </lineage>
</organism>
<feature type="domain" description="HD" evidence="2">
    <location>
        <begin position="60"/>
        <end position="144"/>
    </location>
</feature>
<dbReference type="Proteomes" id="UP000199182">
    <property type="component" value="Unassembled WGS sequence"/>
</dbReference>
<dbReference type="Pfam" id="PF01966">
    <property type="entry name" value="HD"/>
    <property type="match status" value="1"/>
</dbReference>
<gene>
    <name evidence="3" type="ORF">SAMN05192585_1133</name>
</gene>
<evidence type="ECO:0000256" key="1">
    <source>
        <dbReference type="ARBA" id="ARBA00022741"/>
    </source>
</evidence>
<dbReference type="PANTHER" id="PTHR47545">
    <property type="entry name" value="MULTIFUNCTIONAL CCA PROTEIN"/>
    <property type="match status" value="1"/>
</dbReference>
<reference evidence="3 4" key="1">
    <citation type="submission" date="2016-10" db="EMBL/GenBank/DDBJ databases">
        <authorList>
            <person name="de Groot N.N."/>
        </authorList>
    </citation>
    <scope>NUCLEOTIDE SEQUENCE [LARGE SCALE GENOMIC DNA]</scope>
    <source>
        <strain evidence="3 4">CGMCC 1.5012</strain>
    </source>
</reference>
<accession>A0A1G9ZAS9</accession>
<dbReference type="CDD" id="cd00077">
    <property type="entry name" value="HDc"/>
    <property type="match status" value="1"/>
</dbReference>
<name>A0A1G9ZAS9_9FIRM</name>
<dbReference type="Gene3D" id="1.10.3090.10">
    <property type="entry name" value="cca-adding enzyme, domain 2"/>
    <property type="match status" value="1"/>
</dbReference>
<dbReference type="InterPro" id="IPR006674">
    <property type="entry name" value="HD_domain"/>
</dbReference>
<keyword evidence="4" id="KW-1185">Reference proteome</keyword>
<keyword evidence="1" id="KW-0547">Nucleotide-binding</keyword>
<evidence type="ECO:0000313" key="3">
    <source>
        <dbReference type="EMBL" id="SDN18520.1"/>
    </source>
</evidence>
<dbReference type="PANTHER" id="PTHR47545:SF2">
    <property type="entry name" value="CC-ADDING TRNA NUCLEOTIDYLTRANSFERASE"/>
    <property type="match status" value="1"/>
</dbReference>
<evidence type="ECO:0000259" key="2">
    <source>
        <dbReference type="Pfam" id="PF01966"/>
    </source>
</evidence>
<dbReference type="STRING" id="258515.SAMN05192585_1133"/>
<sequence>MKADIALFNELERHLMQDERPSEYLNNLACKPEFTGYPFTMLQKQIATKQSPKHHPEGSVWNHTLLVVDEAAKVKRLSSNPRVFMWAALLHDIGKPSTTKVRDGKITSYDHDLIGMNLARNFLSAFSLDKVMVDAVCGLVRYHMQILFVVNGMRFADIKGMLEHTDVNEVALLGLCDRLGRLNYNRELEEENIRQFLIKSGVGLNDERWGFLR</sequence>
<dbReference type="InterPro" id="IPR006675">
    <property type="entry name" value="HDIG_dom"/>
</dbReference>
<proteinExistence type="predicted"/>